<dbReference type="PROSITE" id="PS50102">
    <property type="entry name" value="RRM"/>
    <property type="match status" value="1"/>
</dbReference>
<evidence type="ECO:0000313" key="6">
    <source>
        <dbReference type="Proteomes" id="UP000075886"/>
    </source>
</evidence>
<sequence>MEEIYVRGIPRTFGPDELVPIFSKPGIIHSIRLLMDYDGCNRGMAYVSYVNPKSSYNAMNQLNGLRISTKERLHLSKSQNYRCIYIINVSPHIMPDAIYEMVARLTRITSVRSTPYNLRLLYHRWRVIRKQTVRDTIYYALARINVREAVEFSFGHVPAAMMACLMTSRQAGREIRSTPSDTPVVATSLRSKQTIS</sequence>
<feature type="region of interest" description="Disordered" evidence="3">
    <location>
        <begin position="173"/>
        <end position="196"/>
    </location>
</feature>
<protein>
    <recommendedName>
        <fullName evidence="4">RRM domain-containing protein</fullName>
    </recommendedName>
</protein>
<evidence type="ECO:0000256" key="1">
    <source>
        <dbReference type="ARBA" id="ARBA00022884"/>
    </source>
</evidence>
<dbReference type="Proteomes" id="UP000075886">
    <property type="component" value="Unassembled WGS sequence"/>
</dbReference>
<dbReference type="SUPFAM" id="SSF54928">
    <property type="entry name" value="RNA-binding domain, RBD"/>
    <property type="match status" value="1"/>
</dbReference>
<dbReference type="STRING" id="69004.A0A182QV00"/>
<feature type="domain" description="RRM" evidence="4">
    <location>
        <begin position="2"/>
        <end position="80"/>
    </location>
</feature>
<dbReference type="EMBL" id="AXCN02001616">
    <property type="status" value="NOT_ANNOTATED_CDS"/>
    <property type="molecule type" value="Genomic_DNA"/>
</dbReference>
<dbReference type="Pfam" id="PF00076">
    <property type="entry name" value="RRM_1"/>
    <property type="match status" value="1"/>
</dbReference>
<dbReference type="VEuPathDB" id="VectorBase:AFAF017420"/>
<dbReference type="PANTHER" id="PTHR21245">
    <property type="entry name" value="HETEROGENEOUS NUCLEAR RIBONUCLEOPROTEIN"/>
    <property type="match status" value="1"/>
</dbReference>
<accession>A0A182QV00</accession>
<dbReference type="InterPro" id="IPR012677">
    <property type="entry name" value="Nucleotide-bd_a/b_plait_sf"/>
</dbReference>
<evidence type="ECO:0000313" key="5">
    <source>
        <dbReference type="EnsemblMetazoa" id="AFAF017420-PA"/>
    </source>
</evidence>
<keyword evidence="1 2" id="KW-0694">RNA-binding</keyword>
<dbReference type="AlphaFoldDB" id="A0A182QV00"/>
<dbReference type="SMART" id="SM00360">
    <property type="entry name" value="RRM"/>
    <property type="match status" value="1"/>
</dbReference>
<reference evidence="6" key="1">
    <citation type="submission" date="2014-01" db="EMBL/GenBank/DDBJ databases">
        <title>The Genome Sequence of Anopheles farauti FAR1 (V2).</title>
        <authorList>
            <consortium name="The Broad Institute Genomics Platform"/>
            <person name="Neafsey D.E."/>
            <person name="Besansky N."/>
            <person name="Howell P."/>
            <person name="Walton C."/>
            <person name="Young S.K."/>
            <person name="Zeng Q."/>
            <person name="Gargeya S."/>
            <person name="Fitzgerald M."/>
            <person name="Haas B."/>
            <person name="Abouelleil A."/>
            <person name="Allen A.W."/>
            <person name="Alvarado L."/>
            <person name="Arachchi H.M."/>
            <person name="Berlin A.M."/>
            <person name="Chapman S.B."/>
            <person name="Gainer-Dewar J."/>
            <person name="Goldberg J."/>
            <person name="Griggs A."/>
            <person name="Gujja S."/>
            <person name="Hansen M."/>
            <person name="Howarth C."/>
            <person name="Imamovic A."/>
            <person name="Ireland A."/>
            <person name="Larimer J."/>
            <person name="McCowan C."/>
            <person name="Murphy C."/>
            <person name="Pearson M."/>
            <person name="Poon T.W."/>
            <person name="Priest M."/>
            <person name="Roberts A."/>
            <person name="Saif S."/>
            <person name="Shea T."/>
            <person name="Sisk P."/>
            <person name="Sykes S."/>
            <person name="Wortman J."/>
            <person name="Nusbaum C."/>
            <person name="Birren B."/>
        </authorList>
    </citation>
    <scope>NUCLEOTIDE SEQUENCE [LARGE SCALE GENOMIC DNA]</scope>
    <source>
        <strain evidence="6">FAR1</strain>
    </source>
</reference>
<evidence type="ECO:0000256" key="2">
    <source>
        <dbReference type="PROSITE-ProRule" id="PRU00176"/>
    </source>
</evidence>
<dbReference type="InterPro" id="IPR000504">
    <property type="entry name" value="RRM_dom"/>
</dbReference>
<dbReference type="GO" id="GO:0003723">
    <property type="term" value="F:RNA binding"/>
    <property type="evidence" value="ECO:0007669"/>
    <property type="project" value="UniProtKB-UniRule"/>
</dbReference>
<proteinExistence type="predicted"/>
<dbReference type="InterPro" id="IPR035979">
    <property type="entry name" value="RBD_domain_sf"/>
</dbReference>
<organism evidence="5 6">
    <name type="scientific">Anopheles farauti</name>
    <dbReference type="NCBI Taxonomy" id="69004"/>
    <lineage>
        <taxon>Eukaryota</taxon>
        <taxon>Metazoa</taxon>
        <taxon>Ecdysozoa</taxon>
        <taxon>Arthropoda</taxon>
        <taxon>Hexapoda</taxon>
        <taxon>Insecta</taxon>
        <taxon>Pterygota</taxon>
        <taxon>Neoptera</taxon>
        <taxon>Endopterygota</taxon>
        <taxon>Diptera</taxon>
        <taxon>Nematocera</taxon>
        <taxon>Culicoidea</taxon>
        <taxon>Culicidae</taxon>
        <taxon>Anophelinae</taxon>
        <taxon>Anopheles</taxon>
    </lineage>
</organism>
<keyword evidence="6" id="KW-1185">Reference proteome</keyword>
<dbReference type="Gene3D" id="3.30.70.330">
    <property type="match status" value="1"/>
</dbReference>
<dbReference type="EnsemblMetazoa" id="AFAF017420-RA">
    <property type="protein sequence ID" value="AFAF017420-PA"/>
    <property type="gene ID" value="AFAF017420"/>
</dbReference>
<name>A0A182QV00_9DIPT</name>
<reference evidence="5" key="2">
    <citation type="submission" date="2020-05" db="UniProtKB">
        <authorList>
            <consortium name="EnsemblMetazoa"/>
        </authorList>
    </citation>
    <scope>IDENTIFICATION</scope>
    <source>
        <strain evidence="5">FAR1</strain>
    </source>
</reference>
<evidence type="ECO:0000259" key="4">
    <source>
        <dbReference type="PROSITE" id="PS50102"/>
    </source>
</evidence>
<evidence type="ECO:0000256" key="3">
    <source>
        <dbReference type="SAM" id="MobiDB-lite"/>
    </source>
</evidence>